<keyword evidence="4 6" id="KW-0378">Hydrolase</keyword>
<dbReference type="Pfam" id="PF21003">
    <property type="entry name" value="NucS_N"/>
    <property type="match status" value="1"/>
</dbReference>
<evidence type="ECO:0000256" key="2">
    <source>
        <dbReference type="ARBA" id="ARBA00022722"/>
    </source>
</evidence>
<protein>
    <recommendedName>
        <fullName evidence="6">Endonuclease NucS</fullName>
        <ecNumber evidence="6">3.1.-.-</ecNumber>
    </recommendedName>
</protein>
<dbReference type="HAMAP" id="MF_00722">
    <property type="entry name" value="NucS"/>
    <property type="match status" value="1"/>
</dbReference>
<comment type="function">
    <text evidence="6">Cleaves both 3' and 5' ssDNA extremities of branched DNA structures.</text>
</comment>
<comment type="caution">
    <text evidence="9">The sequence shown here is derived from an EMBL/GenBank/DDBJ whole genome shotgun (WGS) entry which is preliminary data.</text>
</comment>
<evidence type="ECO:0000256" key="3">
    <source>
        <dbReference type="ARBA" id="ARBA00022759"/>
    </source>
</evidence>
<dbReference type="NCBIfam" id="NF002876">
    <property type="entry name" value="PRK03298.1"/>
    <property type="match status" value="1"/>
</dbReference>
<accession>A0A542ZX51</accession>
<feature type="domain" description="Endonuclease NucS N-terminal PH-like" evidence="8">
    <location>
        <begin position="2"/>
        <end position="103"/>
    </location>
</feature>
<dbReference type="GO" id="GO:0005737">
    <property type="term" value="C:cytoplasm"/>
    <property type="evidence" value="ECO:0007669"/>
    <property type="project" value="UniProtKB-SubCell"/>
</dbReference>
<dbReference type="Gene3D" id="3.40.1350.10">
    <property type="match status" value="1"/>
</dbReference>
<evidence type="ECO:0000313" key="9">
    <source>
        <dbReference type="EMBL" id="TQL64927.1"/>
    </source>
</evidence>
<dbReference type="InterPro" id="IPR048301">
    <property type="entry name" value="NucS_C"/>
</dbReference>
<dbReference type="Pfam" id="PF01939">
    <property type="entry name" value="NucS_C"/>
    <property type="match status" value="1"/>
</dbReference>
<dbReference type="InterPro" id="IPR048302">
    <property type="entry name" value="NucS_N"/>
</dbReference>
<keyword evidence="1 6" id="KW-0963">Cytoplasm</keyword>
<evidence type="ECO:0000256" key="1">
    <source>
        <dbReference type="ARBA" id="ARBA00022490"/>
    </source>
</evidence>
<dbReference type="Proteomes" id="UP000315389">
    <property type="component" value="Unassembled WGS sequence"/>
</dbReference>
<evidence type="ECO:0000256" key="6">
    <source>
        <dbReference type="HAMAP-Rule" id="MF_00722"/>
    </source>
</evidence>
<dbReference type="RefSeq" id="WP_142120228.1">
    <property type="nucleotide sequence ID" value="NZ_BAAASV010000002.1"/>
</dbReference>
<dbReference type="Gene3D" id="2.70.180.20">
    <property type="match status" value="1"/>
</dbReference>
<keyword evidence="10" id="KW-1185">Reference proteome</keyword>
<keyword evidence="5 6" id="KW-0238">DNA-binding</keyword>
<comment type="subcellular location">
    <subcellularLocation>
        <location evidence="6">Cytoplasm</location>
    </subcellularLocation>
</comment>
<dbReference type="AlphaFoldDB" id="A0A542ZX51"/>
<evidence type="ECO:0000259" key="7">
    <source>
        <dbReference type="Pfam" id="PF01939"/>
    </source>
</evidence>
<comment type="similarity">
    <text evidence="6">Belongs to the NucS endonuclease family.</text>
</comment>
<dbReference type="EMBL" id="VFOS01000001">
    <property type="protein sequence ID" value="TQL64927.1"/>
    <property type="molecule type" value="Genomic_DNA"/>
</dbReference>
<feature type="domain" description="Endonuclease NucS C-terminal" evidence="7">
    <location>
        <begin position="111"/>
        <end position="230"/>
    </location>
</feature>
<evidence type="ECO:0000256" key="5">
    <source>
        <dbReference type="ARBA" id="ARBA00023125"/>
    </source>
</evidence>
<dbReference type="OrthoDB" id="3344925at2"/>
<reference evidence="9 10" key="1">
    <citation type="submission" date="2019-06" db="EMBL/GenBank/DDBJ databases">
        <title>Sequencing the genomes of 1000 actinobacteria strains.</title>
        <authorList>
            <person name="Klenk H.-P."/>
        </authorList>
    </citation>
    <scope>NUCLEOTIDE SEQUENCE [LARGE SCALE GENOMIC DNA]</scope>
    <source>
        <strain evidence="9 10">DSM 4813</strain>
    </source>
</reference>
<evidence type="ECO:0000313" key="10">
    <source>
        <dbReference type="Proteomes" id="UP000315389"/>
    </source>
</evidence>
<dbReference type="InterPro" id="IPR002793">
    <property type="entry name" value="Endonuclease_NucS"/>
</dbReference>
<name>A0A542ZX51_RARFA</name>
<dbReference type="GO" id="GO:0003677">
    <property type="term" value="F:DNA binding"/>
    <property type="evidence" value="ECO:0007669"/>
    <property type="project" value="UniProtKB-KW"/>
</dbReference>
<keyword evidence="2 6" id="KW-0540">Nuclease</keyword>
<dbReference type="InterPro" id="IPR011856">
    <property type="entry name" value="tRNA_endonuc-like_dom_sf"/>
</dbReference>
<dbReference type="PANTHER" id="PTHR38814">
    <property type="entry name" value="ENDONUCLEASE NUCS"/>
    <property type="match status" value="1"/>
</dbReference>
<evidence type="ECO:0000259" key="8">
    <source>
        <dbReference type="Pfam" id="PF21003"/>
    </source>
</evidence>
<dbReference type="GO" id="GO:0000014">
    <property type="term" value="F:single-stranded DNA endodeoxyribonuclease activity"/>
    <property type="evidence" value="ECO:0007669"/>
    <property type="project" value="UniProtKB-UniRule"/>
</dbReference>
<sequence length="231" mass="25586">MRLVIAHCAVRYSGRLVAYLPPATRVLMIKADGSVLIHNDGGSYKPLNWMMAPCQLAVSEPDEGARERGVTELWTVQNQKTDDRLEIEVVEVFSDVQQELGHDPGLVKDGVEAHLQELLAEQIALLGNGHTLVRREYPTAIGPVDILARDSAGGSVAVEIKRRGEIDGVEQLTRYLELLNRDPLLRPVRGVFAAQEIKPQARVLAEDRGIRCVVLDYDAMRGVDDADSRLF</sequence>
<organism evidence="9 10">
    <name type="scientific">Rarobacter faecitabidus</name>
    <dbReference type="NCBI Taxonomy" id="13243"/>
    <lineage>
        <taxon>Bacteria</taxon>
        <taxon>Bacillati</taxon>
        <taxon>Actinomycetota</taxon>
        <taxon>Actinomycetes</taxon>
        <taxon>Micrococcales</taxon>
        <taxon>Rarobacteraceae</taxon>
        <taxon>Rarobacter</taxon>
    </lineage>
</organism>
<dbReference type="PANTHER" id="PTHR38814:SF1">
    <property type="entry name" value="ENDONUCLEASE NUCS"/>
    <property type="match status" value="1"/>
</dbReference>
<dbReference type="InterPro" id="IPR049173">
    <property type="entry name" value="NucS_N_sf"/>
</dbReference>
<gene>
    <name evidence="6" type="primary">nucS</name>
    <name evidence="9" type="ORF">FB461_1459</name>
</gene>
<dbReference type="EC" id="3.1.-.-" evidence="6"/>
<evidence type="ECO:0000256" key="4">
    <source>
        <dbReference type="ARBA" id="ARBA00022801"/>
    </source>
</evidence>
<dbReference type="CDD" id="cd22341">
    <property type="entry name" value="NucS-like"/>
    <property type="match status" value="1"/>
</dbReference>
<keyword evidence="3 6" id="KW-0255">Endonuclease</keyword>
<proteinExistence type="inferred from homology"/>